<evidence type="ECO:0000313" key="4">
    <source>
        <dbReference type="Ensembl" id="ENSCAFP00020031688.1"/>
    </source>
</evidence>
<dbReference type="AlphaFoldDB" id="A0A8C0LLH2"/>
<name>A0A8C0LLH2_CANLU</name>
<evidence type="ECO:0000256" key="1">
    <source>
        <dbReference type="ARBA" id="ARBA00022448"/>
    </source>
</evidence>
<proteinExistence type="predicted"/>
<evidence type="ECO:0000259" key="3">
    <source>
        <dbReference type="Pfam" id="PF12624"/>
    </source>
</evidence>
<protein>
    <recommendedName>
        <fullName evidence="3">Chorein N-terminal domain-containing protein</fullName>
    </recommendedName>
</protein>
<reference evidence="4" key="2">
    <citation type="submission" date="2025-09" db="UniProtKB">
        <authorList>
            <consortium name="Ensembl"/>
        </authorList>
    </citation>
    <scope>IDENTIFICATION</scope>
</reference>
<organism evidence="4 5">
    <name type="scientific">Canis lupus dingo</name>
    <name type="common">dingo</name>
    <dbReference type="NCBI Taxonomy" id="286419"/>
    <lineage>
        <taxon>Eukaryota</taxon>
        <taxon>Metazoa</taxon>
        <taxon>Chordata</taxon>
        <taxon>Craniata</taxon>
        <taxon>Vertebrata</taxon>
        <taxon>Euteleostomi</taxon>
        <taxon>Mammalia</taxon>
        <taxon>Eutheria</taxon>
        <taxon>Laurasiatheria</taxon>
        <taxon>Carnivora</taxon>
        <taxon>Caniformia</taxon>
        <taxon>Canidae</taxon>
        <taxon>Canis</taxon>
    </lineage>
</organism>
<evidence type="ECO:0000256" key="2">
    <source>
        <dbReference type="SAM" id="Coils"/>
    </source>
</evidence>
<dbReference type="InterPro" id="IPR026847">
    <property type="entry name" value="VPS13"/>
</dbReference>
<keyword evidence="5" id="KW-1185">Reference proteome</keyword>
<feature type="domain" description="Chorein N-terminal" evidence="3">
    <location>
        <begin position="2"/>
        <end position="160"/>
    </location>
</feature>
<dbReference type="GO" id="GO:0045053">
    <property type="term" value="P:protein retention in Golgi apparatus"/>
    <property type="evidence" value="ECO:0007669"/>
    <property type="project" value="TreeGrafter"/>
</dbReference>
<sequence length="207" mass="24031">MVFESVVVDVLNRFLGDYVVNLDTSQLTLGIWGGNEPSVLLSQLDVPFKVKVGHIGNLNLIIPWKNLYTQPVEAVLGDIYLLIVPSSKIKYDPLKEEKQLLEAKQHELKRIEEAKQKVADQEKHQVEKQDTFTEKLITQIIKNLQVKISNIHIRYEDDVSVLIDETCFYIYVNILLFVDTCSIMVNLWDTEKWKDTELKMTRSFFSE</sequence>
<dbReference type="InterPro" id="IPR026854">
    <property type="entry name" value="VPS13_N"/>
</dbReference>
<dbReference type="GeneTree" id="ENSGT00950000183083"/>
<dbReference type="PANTHER" id="PTHR16166:SF22">
    <property type="entry name" value="INTERMEMBRANE LIPID TRANSFER PROTEIN VPS13A"/>
    <property type="match status" value="1"/>
</dbReference>
<dbReference type="Pfam" id="PF12624">
    <property type="entry name" value="VPS13_N"/>
    <property type="match status" value="1"/>
</dbReference>
<evidence type="ECO:0000313" key="5">
    <source>
        <dbReference type="Proteomes" id="UP000694391"/>
    </source>
</evidence>
<dbReference type="PANTHER" id="PTHR16166">
    <property type="entry name" value="VACUOLAR PROTEIN SORTING-ASSOCIATED PROTEIN VPS13"/>
    <property type="match status" value="1"/>
</dbReference>
<dbReference type="GO" id="GO:0006623">
    <property type="term" value="P:protein targeting to vacuole"/>
    <property type="evidence" value="ECO:0007669"/>
    <property type="project" value="TreeGrafter"/>
</dbReference>
<keyword evidence="1" id="KW-0813">Transport</keyword>
<accession>A0A8C0LLH2</accession>
<dbReference type="Ensembl" id="ENSCAFT00020036594.1">
    <property type="protein sequence ID" value="ENSCAFP00020031688.1"/>
    <property type="gene ID" value="ENSCAFG00020024713.1"/>
</dbReference>
<feature type="coiled-coil region" evidence="2">
    <location>
        <begin position="94"/>
        <end position="131"/>
    </location>
</feature>
<dbReference type="GO" id="GO:0006914">
    <property type="term" value="P:autophagy"/>
    <property type="evidence" value="ECO:0007669"/>
    <property type="project" value="TreeGrafter"/>
</dbReference>
<dbReference type="Proteomes" id="UP000694391">
    <property type="component" value="Unplaced"/>
</dbReference>
<keyword evidence="2" id="KW-0175">Coiled coil</keyword>
<reference evidence="4" key="1">
    <citation type="submission" date="2025-08" db="UniProtKB">
        <authorList>
            <consortium name="Ensembl"/>
        </authorList>
    </citation>
    <scope>IDENTIFICATION</scope>
</reference>